<dbReference type="Pfam" id="PF00005">
    <property type="entry name" value="ABC_tran"/>
    <property type="match status" value="1"/>
</dbReference>
<evidence type="ECO:0000256" key="3">
    <source>
        <dbReference type="ARBA" id="ARBA00022741"/>
    </source>
</evidence>
<dbReference type="SUPFAM" id="SSF52540">
    <property type="entry name" value="P-loop containing nucleoside triphosphate hydrolases"/>
    <property type="match status" value="1"/>
</dbReference>
<dbReference type="Proteomes" id="UP000253495">
    <property type="component" value="Unassembled WGS sequence"/>
</dbReference>
<dbReference type="GO" id="GO:0005524">
    <property type="term" value="F:ATP binding"/>
    <property type="evidence" value="ECO:0007669"/>
    <property type="project" value="UniProtKB-KW"/>
</dbReference>
<keyword evidence="3" id="KW-0547">Nucleotide-binding</keyword>
<keyword evidence="4 7" id="KW-0067">ATP-binding</keyword>
<dbReference type="PROSITE" id="PS50893">
    <property type="entry name" value="ABC_TRANSPORTER_2"/>
    <property type="match status" value="1"/>
</dbReference>
<evidence type="ECO:0000313" key="7">
    <source>
        <dbReference type="EMBL" id="RCW39787.1"/>
    </source>
</evidence>
<dbReference type="InterPro" id="IPR003593">
    <property type="entry name" value="AAA+_ATPase"/>
</dbReference>
<gene>
    <name evidence="7" type="ORF">DFQ14_11449</name>
</gene>
<name>A0A368VET9_9ACTN</name>
<organism evidence="7 8">
    <name type="scientific">Halopolyspora algeriensis</name>
    <dbReference type="NCBI Taxonomy" id="1500506"/>
    <lineage>
        <taxon>Bacteria</taxon>
        <taxon>Bacillati</taxon>
        <taxon>Actinomycetota</taxon>
        <taxon>Actinomycetes</taxon>
        <taxon>Actinomycetes incertae sedis</taxon>
        <taxon>Halopolyspora</taxon>
    </lineage>
</organism>
<accession>A0A368VET9</accession>
<evidence type="ECO:0000256" key="1">
    <source>
        <dbReference type="ARBA" id="ARBA00005417"/>
    </source>
</evidence>
<dbReference type="GO" id="GO:0016887">
    <property type="term" value="F:ATP hydrolysis activity"/>
    <property type="evidence" value="ECO:0007669"/>
    <property type="project" value="InterPro"/>
</dbReference>
<evidence type="ECO:0000256" key="4">
    <source>
        <dbReference type="ARBA" id="ARBA00022840"/>
    </source>
</evidence>
<feature type="domain" description="ABC transporter" evidence="6">
    <location>
        <begin position="2"/>
        <end position="227"/>
    </location>
</feature>
<reference evidence="7 8" key="1">
    <citation type="submission" date="2018-07" db="EMBL/GenBank/DDBJ databases">
        <title>Genomic Encyclopedia of Type Strains, Phase III (KMG-III): the genomes of soil and plant-associated and newly described type strains.</title>
        <authorList>
            <person name="Whitman W."/>
        </authorList>
    </citation>
    <scope>NUCLEOTIDE SEQUENCE [LARGE SCALE GENOMIC DNA]</scope>
    <source>
        <strain evidence="7 8">CECT 8575</strain>
    </source>
</reference>
<dbReference type="PANTHER" id="PTHR43335">
    <property type="entry name" value="ABC TRANSPORTER, ATP-BINDING PROTEIN"/>
    <property type="match status" value="1"/>
</dbReference>
<evidence type="ECO:0000256" key="5">
    <source>
        <dbReference type="SAM" id="MobiDB-lite"/>
    </source>
</evidence>
<evidence type="ECO:0000313" key="8">
    <source>
        <dbReference type="Proteomes" id="UP000253495"/>
    </source>
</evidence>
<dbReference type="EMBL" id="QPJC01000014">
    <property type="protein sequence ID" value="RCW39787.1"/>
    <property type="molecule type" value="Genomic_DNA"/>
</dbReference>
<feature type="region of interest" description="Disordered" evidence="5">
    <location>
        <begin position="304"/>
        <end position="326"/>
    </location>
</feature>
<dbReference type="InterPro" id="IPR003439">
    <property type="entry name" value="ABC_transporter-like_ATP-bd"/>
</dbReference>
<dbReference type="Gene3D" id="3.40.50.300">
    <property type="entry name" value="P-loop containing nucleotide triphosphate hydrolases"/>
    <property type="match status" value="1"/>
</dbReference>
<dbReference type="RefSeq" id="WP_114454567.1">
    <property type="nucleotide sequence ID" value="NZ_QPJC01000014.1"/>
</dbReference>
<keyword evidence="8" id="KW-1185">Reference proteome</keyword>
<evidence type="ECO:0000259" key="6">
    <source>
        <dbReference type="PROSITE" id="PS50893"/>
    </source>
</evidence>
<proteinExistence type="inferred from homology"/>
<comment type="similarity">
    <text evidence="1">Belongs to the ABC transporter superfamily.</text>
</comment>
<dbReference type="InterPro" id="IPR027417">
    <property type="entry name" value="P-loop_NTPase"/>
</dbReference>
<dbReference type="CDD" id="cd03268">
    <property type="entry name" value="ABC_BcrA_bacitracin_resist"/>
    <property type="match status" value="1"/>
</dbReference>
<comment type="caution">
    <text evidence="7">The sequence shown here is derived from an EMBL/GenBank/DDBJ whole genome shotgun (WGS) entry which is preliminary data.</text>
</comment>
<dbReference type="AlphaFoldDB" id="A0A368VET9"/>
<dbReference type="PANTHER" id="PTHR43335:SF4">
    <property type="entry name" value="ABC TRANSPORTER, ATP-BINDING PROTEIN"/>
    <property type="match status" value="1"/>
</dbReference>
<protein>
    <submittedName>
        <fullName evidence="7">ABC-2 type transport system ATP-binding protein</fullName>
    </submittedName>
</protein>
<keyword evidence="2" id="KW-0813">Transport</keyword>
<evidence type="ECO:0000256" key="2">
    <source>
        <dbReference type="ARBA" id="ARBA00022448"/>
    </source>
</evidence>
<sequence length="326" mass="34398">MIEVRELSKRYGDTVAVDALSFDITPGVVTGFLGPNGAGKSTTMRMLLGLDHPSAGSVTVDGRSYRDLPAPMHEVGALLDPKAAHPARTARAHLRWLVRAGGLPRSRIDEVLALVGLSEVADKRVGGFSLGMYQRLGIAVALLGDPATLLLDEPANGLDPEGIRWMRNLLRGLAAEGRTVFVSSHLMTEMQQTADRVVVIGRGRLIADVDTAELVRRGSGGQVKVVSPQPAALSALLTDEGATVRGDSDGALLVSGMDSARVGDIAMAHGVRLHELTPRRVSLESAFMELTDDSASYRSRGLGAVDTEETATVAHTPATGRPEGSD</sequence>
<dbReference type="SMART" id="SM00382">
    <property type="entry name" value="AAA"/>
    <property type="match status" value="1"/>
</dbReference>
<dbReference type="OrthoDB" id="9804819at2"/>